<reference evidence="4 5" key="1">
    <citation type="submission" date="2019-07" db="EMBL/GenBank/DDBJ databases">
        <title>Microlunatus dokdonensis sp. nov. isolated from the rhizospheric soil of the wild plant Elymus tsukushiensis.</title>
        <authorList>
            <person name="Ghim S.-Y."/>
            <person name="Hwang Y.-J."/>
            <person name="Son J.-S."/>
            <person name="Shin J.-H."/>
        </authorList>
    </citation>
    <scope>NUCLEOTIDE SEQUENCE [LARGE SCALE GENOMIC DNA]</scope>
    <source>
        <strain evidence="4 5">KUDC0627</strain>
    </source>
</reference>
<dbReference type="CDD" id="cd12797">
    <property type="entry name" value="M23_peptidase"/>
    <property type="match status" value="1"/>
</dbReference>
<keyword evidence="2" id="KW-0472">Membrane</keyword>
<dbReference type="PANTHER" id="PTHR21666">
    <property type="entry name" value="PEPTIDASE-RELATED"/>
    <property type="match status" value="1"/>
</dbReference>
<gene>
    <name evidence="4" type="ORF">FOE78_06620</name>
</gene>
<dbReference type="InterPro" id="IPR016047">
    <property type="entry name" value="M23ase_b-sheet_dom"/>
</dbReference>
<feature type="compositionally biased region" description="Low complexity" evidence="1">
    <location>
        <begin position="169"/>
        <end position="178"/>
    </location>
</feature>
<feature type="region of interest" description="Disordered" evidence="1">
    <location>
        <begin position="75"/>
        <end position="228"/>
    </location>
</feature>
<evidence type="ECO:0000259" key="3">
    <source>
        <dbReference type="Pfam" id="PF01551"/>
    </source>
</evidence>
<dbReference type="RefSeq" id="WP_143985590.1">
    <property type="nucleotide sequence ID" value="NZ_CP041692.1"/>
</dbReference>
<evidence type="ECO:0000313" key="5">
    <source>
        <dbReference type="Proteomes" id="UP000319263"/>
    </source>
</evidence>
<sequence>MRSQQRKRVPLLKNFPTVTGARAFGTAKRTRARRAIEELEKDKRGWIRHGIAALAIAGLGLGAAGAVALTGSASELSGGSTTGVTVASSSSDAGVTAVGNRSDQTSRSVQRKSLSASQTSNTDGPLDGTVDMSARRDAQKNAKVTDTSSQNDAASKAGEQRAKALQDASKSSQKLSSKLSKEERERGQVAADNATTGANTTGSGDTGNATTAAGTDSQDLTSSSTGDGHATLPVAKGSYNIAATFGQYGSWARYHTGIDFAAPIGTPIHATGNGVITNAGIGSASSWAGNYVTIKFANGQQMLFAHMSSVSVSAGQQVTAGQLIGHVGQTGRAFGPHTHVELYPAGVTPGDVYSAINPAIWFHAHGLNP</sequence>
<organism evidence="4 5">
    <name type="scientific">Microlunatus elymi</name>
    <dbReference type="NCBI Taxonomy" id="2596828"/>
    <lineage>
        <taxon>Bacteria</taxon>
        <taxon>Bacillati</taxon>
        <taxon>Actinomycetota</taxon>
        <taxon>Actinomycetes</taxon>
        <taxon>Propionibacteriales</taxon>
        <taxon>Propionibacteriaceae</taxon>
        <taxon>Microlunatus</taxon>
    </lineage>
</organism>
<dbReference type="AlphaFoldDB" id="A0A516PWV6"/>
<dbReference type="KEGG" id="mik:FOE78_06620"/>
<dbReference type="Proteomes" id="UP000319263">
    <property type="component" value="Chromosome"/>
</dbReference>
<dbReference type="Pfam" id="PF01551">
    <property type="entry name" value="Peptidase_M23"/>
    <property type="match status" value="1"/>
</dbReference>
<dbReference type="Gene3D" id="2.70.70.10">
    <property type="entry name" value="Glucose Permease (Domain IIA)"/>
    <property type="match status" value="1"/>
</dbReference>
<dbReference type="SUPFAM" id="SSF51261">
    <property type="entry name" value="Duplicated hybrid motif"/>
    <property type="match status" value="1"/>
</dbReference>
<accession>A0A516PWV6</accession>
<feature type="compositionally biased region" description="Low complexity" evidence="1">
    <location>
        <begin position="75"/>
        <end position="99"/>
    </location>
</feature>
<protein>
    <submittedName>
        <fullName evidence="4">M23 family metallopeptidase</fullName>
    </submittedName>
</protein>
<dbReference type="InterPro" id="IPR011055">
    <property type="entry name" value="Dup_hybrid_motif"/>
</dbReference>
<evidence type="ECO:0000256" key="2">
    <source>
        <dbReference type="SAM" id="Phobius"/>
    </source>
</evidence>
<dbReference type="GO" id="GO:0004222">
    <property type="term" value="F:metalloendopeptidase activity"/>
    <property type="evidence" value="ECO:0007669"/>
    <property type="project" value="TreeGrafter"/>
</dbReference>
<dbReference type="OrthoDB" id="1099523at2"/>
<feature type="compositionally biased region" description="Polar residues" evidence="1">
    <location>
        <begin position="101"/>
        <end position="123"/>
    </location>
</feature>
<dbReference type="PANTHER" id="PTHR21666:SF270">
    <property type="entry name" value="MUREIN HYDROLASE ACTIVATOR ENVC"/>
    <property type="match status" value="1"/>
</dbReference>
<proteinExistence type="predicted"/>
<keyword evidence="5" id="KW-1185">Reference proteome</keyword>
<evidence type="ECO:0000313" key="4">
    <source>
        <dbReference type="EMBL" id="QDP95622.1"/>
    </source>
</evidence>
<dbReference type="EMBL" id="CP041692">
    <property type="protein sequence ID" value="QDP95622.1"/>
    <property type="molecule type" value="Genomic_DNA"/>
</dbReference>
<feature type="domain" description="M23ase beta-sheet core" evidence="3">
    <location>
        <begin position="254"/>
        <end position="346"/>
    </location>
</feature>
<evidence type="ECO:0000256" key="1">
    <source>
        <dbReference type="SAM" id="MobiDB-lite"/>
    </source>
</evidence>
<feature type="compositionally biased region" description="Polar residues" evidence="1">
    <location>
        <begin position="142"/>
        <end position="153"/>
    </location>
</feature>
<name>A0A516PWV6_9ACTN</name>
<dbReference type="InterPro" id="IPR050570">
    <property type="entry name" value="Cell_wall_metabolism_enzyme"/>
</dbReference>
<keyword evidence="2" id="KW-0812">Transmembrane</keyword>
<feature type="compositionally biased region" description="Low complexity" evidence="1">
    <location>
        <begin position="190"/>
        <end position="217"/>
    </location>
</feature>
<feature type="transmembrane region" description="Helical" evidence="2">
    <location>
        <begin position="51"/>
        <end position="71"/>
    </location>
</feature>
<keyword evidence="2" id="KW-1133">Transmembrane helix</keyword>